<evidence type="ECO:0000313" key="2">
    <source>
        <dbReference type="Proteomes" id="UP001149954"/>
    </source>
</evidence>
<comment type="caution">
    <text evidence="1">The sequence shown here is derived from an EMBL/GenBank/DDBJ whole genome shotgun (WGS) entry which is preliminary data.</text>
</comment>
<protein>
    <submittedName>
        <fullName evidence="1">Uncharacterized protein</fullName>
    </submittedName>
</protein>
<accession>A0A9W9Y2I1</accession>
<dbReference type="EMBL" id="JAPWDS010000002">
    <property type="protein sequence ID" value="KAJ5514617.1"/>
    <property type="molecule type" value="Genomic_DNA"/>
</dbReference>
<dbReference type="Proteomes" id="UP001149954">
    <property type="component" value="Unassembled WGS sequence"/>
</dbReference>
<reference evidence="1" key="1">
    <citation type="submission" date="2022-12" db="EMBL/GenBank/DDBJ databases">
        <authorList>
            <person name="Petersen C."/>
        </authorList>
    </citation>
    <scope>NUCLEOTIDE SEQUENCE</scope>
    <source>
        <strain evidence="1">IBT 29495</strain>
    </source>
</reference>
<name>A0A9W9Y2I1_9EURO</name>
<keyword evidence="2" id="KW-1185">Reference proteome</keyword>
<organism evidence="1 2">
    <name type="scientific">Penicillium fimorum</name>
    <dbReference type="NCBI Taxonomy" id="1882269"/>
    <lineage>
        <taxon>Eukaryota</taxon>
        <taxon>Fungi</taxon>
        <taxon>Dikarya</taxon>
        <taxon>Ascomycota</taxon>
        <taxon>Pezizomycotina</taxon>
        <taxon>Eurotiomycetes</taxon>
        <taxon>Eurotiomycetidae</taxon>
        <taxon>Eurotiales</taxon>
        <taxon>Aspergillaceae</taxon>
        <taxon>Penicillium</taxon>
    </lineage>
</organism>
<reference evidence="1" key="2">
    <citation type="journal article" date="2023" name="IMA Fungus">
        <title>Comparative genomic study of the Penicillium genus elucidates a diverse pangenome and 15 lateral gene transfer events.</title>
        <authorList>
            <person name="Petersen C."/>
            <person name="Sorensen T."/>
            <person name="Nielsen M.R."/>
            <person name="Sondergaard T.E."/>
            <person name="Sorensen J.L."/>
            <person name="Fitzpatrick D.A."/>
            <person name="Frisvad J.C."/>
            <person name="Nielsen K.L."/>
        </authorList>
    </citation>
    <scope>NUCLEOTIDE SEQUENCE</scope>
    <source>
        <strain evidence="1">IBT 29495</strain>
    </source>
</reference>
<gene>
    <name evidence="1" type="ORF">N7463_004169</name>
</gene>
<dbReference type="AlphaFoldDB" id="A0A9W9Y2I1"/>
<proteinExistence type="predicted"/>
<evidence type="ECO:0000313" key="1">
    <source>
        <dbReference type="EMBL" id="KAJ5514617.1"/>
    </source>
</evidence>
<sequence length="96" mass="10987">MKNASTTLYGLPSKNKLDKKSNIGFSGLPDISRAKLMRLYMAEQQARPYFSLIMSPEEMRGALAMLHYLTLLYHVPPYWEIVSYGPSECRTAIRID</sequence>